<dbReference type="RefSeq" id="WP_172556620.1">
    <property type="nucleotide sequence ID" value="NZ_AP022660.1"/>
</dbReference>
<keyword evidence="1" id="KW-0175">Coiled coil</keyword>
<feature type="coiled-coil region" evidence="1">
    <location>
        <begin position="162"/>
        <end position="189"/>
    </location>
</feature>
<dbReference type="AlphaFoldDB" id="A0A679HI58"/>
<evidence type="ECO:0000313" key="4">
    <source>
        <dbReference type="Proteomes" id="UP000500882"/>
    </source>
</evidence>
<organism evidence="3 4">
    <name type="scientific">Bacteroides thetaiotaomicron</name>
    <dbReference type="NCBI Taxonomy" id="818"/>
    <lineage>
        <taxon>Bacteria</taxon>
        <taxon>Pseudomonadati</taxon>
        <taxon>Bacteroidota</taxon>
        <taxon>Bacteroidia</taxon>
        <taxon>Bacteroidales</taxon>
        <taxon>Bacteroidaceae</taxon>
        <taxon>Bacteroides</taxon>
    </lineage>
</organism>
<evidence type="ECO:0008006" key="5">
    <source>
        <dbReference type="Google" id="ProtNLM"/>
    </source>
</evidence>
<evidence type="ECO:0000256" key="1">
    <source>
        <dbReference type="SAM" id="Coils"/>
    </source>
</evidence>
<dbReference type="Proteomes" id="UP000500882">
    <property type="component" value="Chromosome"/>
</dbReference>
<reference evidence="3 4" key="1">
    <citation type="submission" date="2020-02" db="EMBL/GenBank/DDBJ databases">
        <title>Whole-genome sequencing and comparative analysis of the genomes of Bacteroides thetaiotaomicron and Escherichia coli isolated from a healthy resident in Vietnam.</title>
        <authorList>
            <person name="Mohsin M."/>
            <person name="Tanaka K."/>
            <person name="Kawahara R."/>
            <person name="Kondo S."/>
            <person name="Noguchi H."/>
            <person name="Motooka D."/>
            <person name="Nakamura S."/>
            <person name="Khong D.T."/>
            <person name="Nguyen T.N."/>
            <person name="Tran H.T."/>
            <person name="Yamamoto Y."/>
        </authorList>
    </citation>
    <scope>NUCLEOTIDE SEQUENCE [LARGE SCALE GENOMIC DNA]</scope>
    <source>
        <strain evidence="3 4">F9-2</strain>
    </source>
</reference>
<proteinExistence type="predicted"/>
<feature type="compositionally biased region" description="Basic and acidic residues" evidence="2">
    <location>
        <begin position="1"/>
        <end position="23"/>
    </location>
</feature>
<dbReference type="Pfam" id="PF12083">
    <property type="entry name" value="DUF3560"/>
    <property type="match status" value="1"/>
</dbReference>
<evidence type="ECO:0000313" key="3">
    <source>
        <dbReference type="EMBL" id="BCA49857.1"/>
    </source>
</evidence>
<protein>
    <recommendedName>
        <fullName evidence="5">DUF3560 domain-containing protein</fullName>
    </recommendedName>
</protein>
<evidence type="ECO:0000256" key="2">
    <source>
        <dbReference type="SAM" id="MobiDB-lite"/>
    </source>
</evidence>
<gene>
    <name evidence="3" type="ORF">BatF92_17990</name>
</gene>
<dbReference type="EMBL" id="AP022660">
    <property type="protein sequence ID" value="BCA49857.1"/>
    <property type="molecule type" value="Genomic_DNA"/>
</dbReference>
<accession>A0A679HI58</accession>
<dbReference type="InterPro" id="IPR021944">
    <property type="entry name" value="DUF3560"/>
</dbReference>
<sequence length="258" mass="29774">MNRKERQEARADRFRELARKSNEAADVACRQSSEMANIIPMGQPVHGLADRKYRDKIGAKMDKSIELSKKAEYFAQKAEATENNNSIYLGDDDAVDRLQEKVDALEKAQGMMKAANKIVRSKKLNDIVKVEQLQTLGFSENKAIELTKPDRYGEYGFPSYMLSNNNARIRDAKQRRDRARKLKETEDKDYTINGVRVVENAKENRLQLFFAGIPSKETRSQLKENNTFRWTPSIGCWQAYLNRWCIERAKVILNSITE</sequence>
<name>A0A679HI58_BACT4</name>
<feature type="region of interest" description="Disordered" evidence="2">
    <location>
        <begin position="1"/>
        <end position="25"/>
    </location>
</feature>